<gene>
    <name evidence="1" type="ORF">ENM78_01155</name>
</gene>
<reference evidence="1" key="1">
    <citation type="journal article" date="2020" name="mSystems">
        <title>Genome- and Community-Level Interaction Insights into Carbon Utilization and Element Cycling Functions of Hydrothermarchaeota in Hydrothermal Sediment.</title>
        <authorList>
            <person name="Zhou Z."/>
            <person name="Liu Y."/>
            <person name="Xu W."/>
            <person name="Pan J."/>
            <person name="Luo Z.H."/>
            <person name="Li M."/>
        </authorList>
    </citation>
    <scope>NUCLEOTIDE SEQUENCE [LARGE SCALE GENOMIC DNA]</scope>
    <source>
        <strain evidence="1">SpSt-1116</strain>
    </source>
</reference>
<organism evidence="1">
    <name type="scientific">Fervidicoccus fontis</name>
    <dbReference type="NCBI Taxonomy" id="683846"/>
    <lineage>
        <taxon>Archaea</taxon>
        <taxon>Thermoproteota</taxon>
        <taxon>Thermoprotei</taxon>
        <taxon>Fervidicoccales</taxon>
        <taxon>Fervidicoccaceae</taxon>
        <taxon>Fervidicoccus</taxon>
    </lineage>
</organism>
<accession>A0A7J3ZJ30</accession>
<proteinExistence type="predicted"/>
<dbReference type="InterPro" id="IPR029026">
    <property type="entry name" value="tRNA_m1G_MTases_N"/>
</dbReference>
<dbReference type="AlphaFoldDB" id="A0A7J3ZJ30"/>
<dbReference type="EMBL" id="DRZC01000017">
    <property type="protein sequence ID" value="HHQ80063.1"/>
    <property type="molecule type" value="Genomic_DNA"/>
</dbReference>
<comment type="caution">
    <text evidence="1">The sequence shown here is derived from an EMBL/GenBank/DDBJ whole genome shotgun (WGS) entry which is preliminary data.</text>
</comment>
<protein>
    <submittedName>
        <fullName evidence="1">Uncharacterized protein</fullName>
    </submittedName>
</protein>
<evidence type="ECO:0000313" key="1">
    <source>
        <dbReference type="EMBL" id="HHQ80063.1"/>
    </source>
</evidence>
<name>A0A7J3ZJ30_9CREN</name>
<sequence>MVFSCKLPTTALVLFSCKSKTNLAGIPKRGYASRTGRLDIPIRTSYFVMTSKYIRDALKPRVSIVILGGRYSRIHIMLDPDFWSEFGGETEREVIEYFRESILKRKRAAVLREGLYEAVQRYVHQGYVPAVLRERGRESLAALTSRPCRPIVLIVGTDCDPPEWVEKVFRCSAFSLGSRSYLALHAALFTLYTIALVSKLGMPLSKRACVP</sequence>
<dbReference type="Gene3D" id="3.40.1280.10">
    <property type="match status" value="1"/>
</dbReference>
<dbReference type="PROSITE" id="PS51257">
    <property type="entry name" value="PROKAR_LIPOPROTEIN"/>
    <property type="match status" value="1"/>
</dbReference>